<dbReference type="GO" id="GO:0006357">
    <property type="term" value="P:regulation of transcription by RNA polymerase II"/>
    <property type="evidence" value="ECO:0007669"/>
    <property type="project" value="InterPro"/>
</dbReference>
<sequence>MEKKMVKFCIAKYVMLRLELKKSFLWINKRKAQKELQRIQGEKQVVQQTLLGQACSSGSPFFRELCEALISADILLTKVNNPKFREFLEKHTAKAIPDSSTLRKNYVEKCYNKTVQEIRAKVNGKNFG</sequence>
<keyword evidence="2" id="KW-1185">Reference proteome</keyword>
<gene>
    <name evidence="1" type="ORF">RI129_012096</name>
</gene>
<evidence type="ECO:0000313" key="2">
    <source>
        <dbReference type="Proteomes" id="UP001329430"/>
    </source>
</evidence>
<organism evidence="1 2">
    <name type="scientific">Pyrocoelia pectoralis</name>
    <dbReference type="NCBI Taxonomy" id="417401"/>
    <lineage>
        <taxon>Eukaryota</taxon>
        <taxon>Metazoa</taxon>
        <taxon>Ecdysozoa</taxon>
        <taxon>Arthropoda</taxon>
        <taxon>Hexapoda</taxon>
        <taxon>Insecta</taxon>
        <taxon>Pterygota</taxon>
        <taxon>Neoptera</taxon>
        <taxon>Endopterygota</taxon>
        <taxon>Coleoptera</taxon>
        <taxon>Polyphaga</taxon>
        <taxon>Elateriformia</taxon>
        <taxon>Elateroidea</taxon>
        <taxon>Lampyridae</taxon>
        <taxon>Lampyrinae</taxon>
        <taxon>Pyrocoelia</taxon>
    </lineage>
</organism>
<dbReference type="Proteomes" id="UP001329430">
    <property type="component" value="Chromosome 9"/>
</dbReference>
<protein>
    <submittedName>
        <fullName evidence="1">Uncharacterized protein</fullName>
    </submittedName>
</protein>
<accession>A0AAN7VA20</accession>
<dbReference type="InterPro" id="IPR033375">
    <property type="entry name" value="Cggbp1"/>
</dbReference>
<proteinExistence type="predicted"/>
<dbReference type="PANTHER" id="PTHR32344">
    <property type="entry name" value="U1-TYPE DOMAIN-CONTAINING PROTEIN"/>
    <property type="match status" value="1"/>
</dbReference>
<evidence type="ECO:0000313" key="1">
    <source>
        <dbReference type="EMBL" id="KAK5639604.1"/>
    </source>
</evidence>
<name>A0AAN7VA20_9COLE</name>
<dbReference type="GO" id="GO:0003690">
    <property type="term" value="F:double-stranded DNA binding"/>
    <property type="evidence" value="ECO:0007669"/>
    <property type="project" value="InterPro"/>
</dbReference>
<comment type="caution">
    <text evidence="1">The sequence shown here is derived from an EMBL/GenBank/DDBJ whole genome shotgun (WGS) entry which is preliminary data.</text>
</comment>
<dbReference type="EMBL" id="JAVRBK010000009">
    <property type="protein sequence ID" value="KAK5639604.1"/>
    <property type="molecule type" value="Genomic_DNA"/>
</dbReference>
<dbReference type="AlphaFoldDB" id="A0AAN7VA20"/>
<dbReference type="GO" id="GO:0005634">
    <property type="term" value="C:nucleus"/>
    <property type="evidence" value="ECO:0007669"/>
    <property type="project" value="InterPro"/>
</dbReference>
<reference evidence="1 2" key="1">
    <citation type="journal article" date="2024" name="Insects">
        <title>An Improved Chromosome-Level Genome Assembly of the Firefly Pyrocoelia pectoralis.</title>
        <authorList>
            <person name="Fu X."/>
            <person name="Meyer-Rochow V.B."/>
            <person name="Ballantyne L."/>
            <person name="Zhu X."/>
        </authorList>
    </citation>
    <scope>NUCLEOTIDE SEQUENCE [LARGE SCALE GENOMIC DNA]</scope>
    <source>
        <strain evidence="1">XCY_ONT2</strain>
    </source>
</reference>
<dbReference type="PANTHER" id="PTHR32344:SF1">
    <property type="entry name" value="U1-TYPE DOMAIN-CONTAINING PROTEIN"/>
    <property type="match status" value="1"/>
</dbReference>